<dbReference type="AlphaFoldDB" id="A0AAN9R162"/>
<proteinExistence type="predicted"/>
<keyword evidence="2" id="KW-1185">Reference proteome</keyword>
<protein>
    <submittedName>
        <fullName evidence="1">Uncharacterized protein</fullName>
    </submittedName>
</protein>
<evidence type="ECO:0000313" key="1">
    <source>
        <dbReference type="EMBL" id="KAK7354951.1"/>
    </source>
</evidence>
<dbReference type="EMBL" id="JAYMYR010000006">
    <property type="protein sequence ID" value="KAK7354951.1"/>
    <property type="molecule type" value="Genomic_DNA"/>
</dbReference>
<gene>
    <name evidence="1" type="ORF">VNO80_14194</name>
</gene>
<organism evidence="1 2">
    <name type="scientific">Phaseolus coccineus</name>
    <name type="common">Scarlet runner bean</name>
    <name type="synonym">Phaseolus multiflorus</name>
    <dbReference type="NCBI Taxonomy" id="3886"/>
    <lineage>
        <taxon>Eukaryota</taxon>
        <taxon>Viridiplantae</taxon>
        <taxon>Streptophyta</taxon>
        <taxon>Embryophyta</taxon>
        <taxon>Tracheophyta</taxon>
        <taxon>Spermatophyta</taxon>
        <taxon>Magnoliopsida</taxon>
        <taxon>eudicotyledons</taxon>
        <taxon>Gunneridae</taxon>
        <taxon>Pentapetalae</taxon>
        <taxon>rosids</taxon>
        <taxon>fabids</taxon>
        <taxon>Fabales</taxon>
        <taxon>Fabaceae</taxon>
        <taxon>Papilionoideae</taxon>
        <taxon>50 kb inversion clade</taxon>
        <taxon>NPAAA clade</taxon>
        <taxon>indigoferoid/millettioid clade</taxon>
        <taxon>Phaseoleae</taxon>
        <taxon>Phaseolus</taxon>
    </lineage>
</organism>
<reference evidence="1 2" key="1">
    <citation type="submission" date="2024-01" db="EMBL/GenBank/DDBJ databases">
        <title>The genomes of 5 underutilized Papilionoideae crops provide insights into root nodulation and disease resistanc.</title>
        <authorList>
            <person name="Jiang F."/>
        </authorList>
    </citation>
    <scope>NUCLEOTIDE SEQUENCE [LARGE SCALE GENOMIC DNA]</scope>
    <source>
        <strain evidence="1">JINMINGXINNONG_FW02</strain>
        <tissue evidence="1">Leaves</tissue>
    </source>
</reference>
<comment type="caution">
    <text evidence="1">The sequence shown here is derived from an EMBL/GenBank/DDBJ whole genome shotgun (WGS) entry which is preliminary data.</text>
</comment>
<accession>A0AAN9R162</accession>
<dbReference type="Proteomes" id="UP001374584">
    <property type="component" value="Unassembled WGS sequence"/>
</dbReference>
<name>A0AAN9R162_PHACN</name>
<evidence type="ECO:0000313" key="2">
    <source>
        <dbReference type="Proteomes" id="UP001374584"/>
    </source>
</evidence>
<sequence>MANDMNTIDVHCKLPNSLLYSSSQNSAFFEKSKILFGSRIPIPKFVVDVFDRLDVPSKPCFQNGVCVPHLALIHSRKVTLGSLGKVSGADILGETMFVLLYTGGLVAGYGGEGLGVYGCGVEGYLTYDGSGIGGVNESGSGVGSAISKS</sequence>